<name>A0A4Q0NQR9_9FLAO</name>
<feature type="transmembrane region" description="Helical" evidence="7">
    <location>
        <begin position="105"/>
        <end position="122"/>
    </location>
</feature>
<keyword evidence="4 7" id="KW-0812">Transmembrane</keyword>
<dbReference type="GO" id="GO:0005886">
    <property type="term" value="C:plasma membrane"/>
    <property type="evidence" value="ECO:0007669"/>
    <property type="project" value="UniProtKB-SubCell"/>
</dbReference>
<feature type="transmembrane region" description="Helical" evidence="7">
    <location>
        <begin position="228"/>
        <end position="249"/>
    </location>
</feature>
<evidence type="ECO:0000256" key="6">
    <source>
        <dbReference type="ARBA" id="ARBA00023136"/>
    </source>
</evidence>
<feature type="transmembrane region" description="Helical" evidence="7">
    <location>
        <begin position="47"/>
        <end position="67"/>
    </location>
</feature>
<evidence type="ECO:0000259" key="8">
    <source>
        <dbReference type="PROSITE" id="PS50850"/>
    </source>
</evidence>
<keyword evidence="3" id="KW-1003">Cell membrane</keyword>
<evidence type="ECO:0000256" key="5">
    <source>
        <dbReference type="ARBA" id="ARBA00022989"/>
    </source>
</evidence>
<dbReference type="InterPro" id="IPR036259">
    <property type="entry name" value="MFS_trans_sf"/>
</dbReference>
<dbReference type="AlphaFoldDB" id="A0A4Q0NQR9"/>
<dbReference type="PROSITE" id="PS50850">
    <property type="entry name" value="MFS"/>
    <property type="match status" value="1"/>
</dbReference>
<dbReference type="RefSeq" id="WP_128767040.1">
    <property type="nucleotide sequence ID" value="NZ_JBHUOO010000038.1"/>
</dbReference>
<dbReference type="InterPro" id="IPR010290">
    <property type="entry name" value="TM_effector"/>
</dbReference>
<evidence type="ECO:0000256" key="2">
    <source>
        <dbReference type="ARBA" id="ARBA00022448"/>
    </source>
</evidence>
<dbReference type="SUPFAM" id="SSF103473">
    <property type="entry name" value="MFS general substrate transporter"/>
    <property type="match status" value="1"/>
</dbReference>
<evidence type="ECO:0000256" key="1">
    <source>
        <dbReference type="ARBA" id="ARBA00004651"/>
    </source>
</evidence>
<organism evidence="9 10">
    <name type="scientific">Leeuwenhoekiella polynyae</name>
    <dbReference type="NCBI Taxonomy" id="1550906"/>
    <lineage>
        <taxon>Bacteria</taxon>
        <taxon>Pseudomonadati</taxon>
        <taxon>Bacteroidota</taxon>
        <taxon>Flavobacteriia</taxon>
        <taxon>Flavobacteriales</taxon>
        <taxon>Flavobacteriaceae</taxon>
        <taxon>Leeuwenhoekiella</taxon>
    </lineage>
</organism>
<dbReference type="Gene3D" id="1.20.1250.20">
    <property type="entry name" value="MFS general substrate transporter like domains"/>
    <property type="match status" value="1"/>
</dbReference>
<feature type="transmembrane region" description="Helical" evidence="7">
    <location>
        <begin position="349"/>
        <end position="368"/>
    </location>
</feature>
<evidence type="ECO:0000256" key="3">
    <source>
        <dbReference type="ARBA" id="ARBA00022475"/>
    </source>
</evidence>
<feature type="transmembrane region" description="Helical" evidence="7">
    <location>
        <begin position="261"/>
        <end position="280"/>
    </location>
</feature>
<dbReference type="Pfam" id="PF05977">
    <property type="entry name" value="MFS_3"/>
    <property type="match status" value="1"/>
</dbReference>
<feature type="transmembrane region" description="Helical" evidence="7">
    <location>
        <begin position="79"/>
        <end position="99"/>
    </location>
</feature>
<evidence type="ECO:0000313" key="10">
    <source>
        <dbReference type="Proteomes" id="UP000289859"/>
    </source>
</evidence>
<gene>
    <name evidence="9" type="ORF">DSM02_3845</name>
</gene>
<proteinExistence type="predicted"/>
<comment type="subcellular location">
    <subcellularLocation>
        <location evidence="1">Cell membrane</location>
        <topology evidence="1">Multi-pass membrane protein</topology>
    </subcellularLocation>
</comment>
<feature type="transmembrane region" description="Helical" evidence="7">
    <location>
        <begin position="315"/>
        <end position="337"/>
    </location>
</feature>
<dbReference type="GO" id="GO:0022857">
    <property type="term" value="F:transmembrane transporter activity"/>
    <property type="evidence" value="ECO:0007669"/>
    <property type="project" value="InterPro"/>
</dbReference>
<accession>A0A4Q0NQR9</accession>
<dbReference type="CDD" id="cd06173">
    <property type="entry name" value="MFS_MefA_like"/>
    <property type="match status" value="1"/>
</dbReference>
<dbReference type="EMBL" id="QOVK01000029">
    <property type="protein sequence ID" value="RXG12841.1"/>
    <property type="molecule type" value="Genomic_DNA"/>
</dbReference>
<comment type="caution">
    <text evidence="9">The sequence shown here is derived from an EMBL/GenBank/DDBJ whole genome shotgun (WGS) entry which is preliminary data.</text>
</comment>
<feature type="domain" description="Major facilitator superfamily (MFS) profile" evidence="8">
    <location>
        <begin position="1"/>
        <end position="403"/>
    </location>
</feature>
<reference evidence="9 10" key="1">
    <citation type="submission" date="2018-07" db="EMBL/GenBank/DDBJ databases">
        <title>Leeuwenhoekiella genomics.</title>
        <authorList>
            <person name="Tahon G."/>
            <person name="Willems A."/>
        </authorList>
    </citation>
    <scope>NUCLEOTIDE SEQUENCE [LARGE SCALE GENOMIC DNA]</scope>
    <source>
        <strain evidence="9 10">LMG 29608</strain>
    </source>
</reference>
<evidence type="ECO:0000256" key="4">
    <source>
        <dbReference type="ARBA" id="ARBA00022692"/>
    </source>
</evidence>
<sequence length="421" mass="46144">MKLNTFNSLKSRNYRLYFIGQATSLIGTWMQKTAVSWVVYTITQSKVMLGISVFATLFPTAVFSLLGGAVADRYNRYKVLLITQILAMLQAVLLTLSLVFFDKSAVWIIIGLSLILGIINGFDSPARQSLIRELVVNKADLSNALALNSSMVNLSKLVGPTLAGFILERFGNQVCFGINAASFSIVIGCLMIMKLKAYQPVIKKDKNLIFEFKEAFLNISQNKTISSVIIFTGLIGFFVLPFTTLTPVFAQDIFLGNATTLGYIDGSIGLGAFTGAIYLASLSAGTDLRKTLLFNTFIFGVGLIVFSYLNALIPALIFLCIGAFGMMSVRTVSNTIIQLNVEEALRGRVISLFLMTLTATIPLGSLIVSYCSTHYGAQRTVRIEGIIAVIISLLYLRYLKKERIKEEELNTLKNTTNPAAV</sequence>
<dbReference type="PANTHER" id="PTHR23513:SF11">
    <property type="entry name" value="STAPHYLOFERRIN A TRANSPORTER"/>
    <property type="match status" value="1"/>
</dbReference>
<keyword evidence="6 7" id="KW-0472">Membrane</keyword>
<keyword evidence="5 7" id="KW-1133">Transmembrane helix</keyword>
<dbReference type="Proteomes" id="UP000289859">
    <property type="component" value="Unassembled WGS sequence"/>
</dbReference>
<keyword evidence="10" id="KW-1185">Reference proteome</keyword>
<feature type="transmembrane region" description="Helical" evidence="7">
    <location>
        <begin position="380"/>
        <end position="399"/>
    </location>
</feature>
<evidence type="ECO:0000313" key="9">
    <source>
        <dbReference type="EMBL" id="RXG12841.1"/>
    </source>
</evidence>
<dbReference type="InterPro" id="IPR020846">
    <property type="entry name" value="MFS_dom"/>
</dbReference>
<dbReference type="OrthoDB" id="9775268at2"/>
<evidence type="ECO:0000256" key="7">
    <source>
        <dbReference type="SAM" id="Phobius"/>
    </source>
</evidence>
<protein>
    <submittedName>
        <fullName evidence="9">Putative MFS family arabinose efflux permease</fullName>
    </submittedName>
</protein>
<keyword evidence="2" id="KW-0813">Transport</keyword>
<feature type="transmembrane region" description="Helical" evidence="7">
    <location>
        <begin position="292"/>
        <end position="309"/>
    </location>
</feature>
<dbReference type="PANTHER" id="PTHR23513">
    <property type="entry name" value="INTEGRAL MEMBRANE EFFLUX PROTEIN-RELATED"/>
    <property type="match status" value="1"/>
</dbReference>